<keyword evidence="1" id="KW-0378">Hydrolase</keyword>
<gene>
    <name evidence="1" type="ORF">GCM10017586_24590</name>
</gene>
<dbReference type="GO" id="GO:0016787">
    <property type="term" value="F:hydrolase activity"/>
    <property type="evidence" value="ECO:0007669"/>
    <property type="project" value="UniProtKB-KW"/>
</dbReference>
<dbReference type="Proteomes" id="UP001142317">
    <property type="component" value="Unassembled WGS sequence"/>
</dbReference>
<organism evidence="1 2">
    <name type="scientific">Microbacterium imperiale</name>
    <dbReference type="NCBI Taxonomy" id="33884"/>
    <lineage>
        <taxon>Bacteria</taxon>
        <taxon>Bacillati</taxon>
        <taxon>Actinomycetota</taxon>
        <taxon>Actinomycetes</taxon>
        <taxon>Micrococcales</taxon>
        <taxon>Microbacteriaceae</taxon>
        <taxon>Microbacterium</taxon>
    </lineage>
</organism>
<evidence type="ECO:0000313" key="2">
    <source>
        <dbReference type="Proteomes" id="UP001142317"/>
    </source>
</evidence>
<dbReference type="EMBL" id="BSEO01000014">
    <property type="protein sequence ID" value="GLJ80776.1"/>
    <property type="molecule type" value="Genomic_DNA"/>
</dbReference>
<evidence type="ECO:0000313" key="1">
    <source>
        <dbReference type="EMBL" id="GLJ80776.1"/>
    </source>
</evidence>
<keyword evidence="2" id="KW-1185">Reference proteome</keyword>
<dbReference type="Gene3D" id="2.115.10.20">
    <property type="entry name" value="Glycosyl hydrolase domain, family 43"/>
    <property type="match status" value="1"/>
</dbReference>
<name>A0A9W6M482_9MICO</name>
<sequence length="324" mass="35451">MTVAPAGTHPRELYRDPVYDGATDPVVVIDAAGGWWMFYTQRRATHPAPGPGVAWVHGSRIGVARSRDGRRWSYAGTLEPSAAGLRLDPHGPPREVDRTHWAPEVVFDGAGWRMYLTEIAGIPDRWPGHARAIVEYASDDLASWRRVGRVDLPTDRAIDAAVARTPDGRWRLWYKDEAADSVTMSAVSDDLRAWRHEGVAIGGRPHEGPAVFELGGRWWMIVDEWRGMGVHVSDDAVTWRRQGGPDEVVLGAGSVPGRGLGHHGAPVRAGGELWYYFFAQPAATPEDGADGAGAAELDARRCAVYRVRLRVDGDRLVCEAEAAV</sequence>
<protein>
    <submittedName>
        <fullName evidence="1">Glycosyl hydrolase</fullName>
    </submittedName>
</protein>
<comment type="caution">
    <text evidence="1">The sequence shown here is derived from an EMBL/GenBank/DDBJ whole genome shotgun (WGS) entry which is preliminary data.</text>
</comment>
<accession>A0A9W6M482</accession>
<dbReference type="SUPFAM" id="SSF75005">
    <property type="entry name" value="Arabinanase/levansucrase/invertase"/>
    <property type="match status" value="1"/>
</dbReference>
<reference evidence="1" key="2">
    <citation type="submission" date="2023-01" db="EMBL/GenBank/DDBJ databases">
        <authorList>
            <person name="Sun Q."/>
            <person name="Evtushenko L."/>
        </authorList>
    </citation>
    <scope>NUCLEOTIDE SEQUENCE</scope>
    <source>
        <strain evidence="1">VKM Ac-1447</strain>
    </source>
</reference>
<proteinExistence type="predicted"/>
<reference evidence="1" key="1">
    <citation type="journal article" date="2014" name="Int. J. Syst. Evol. Microbiol.">
        <title>Complete genome sequence of Corynebacterium casei LMG S-19264T (=DSM 44701T), isolated from a smear-ripened cheese.</title>
        <authorList>
            <consortium name="US DOE Joint Genome Institute (JGI-PGF)"/>
            <person name="Walter F."/>
            <person name="Albersmeier A."/>
            <person name="Kalinowski J."/>
            <person name="Ruckert C."/>
        </authorList>
    </citation>
    <scope>NUCLEOTIDE SEQUENCE</scope>
    <source>
        <strain evidence="1">VKM Ac-1447</strain>
    </source>
</reference>
<dbReference type="RefSeq" id="WP_210006972.1">
    <property type="nucleotide sequence ID" value="NZ_BSEO01000014.1"/>
</dbReference>
<dbReference type="AlphaFoldDB" id="A0A9W6M482"/>
<dbReference type="InterPro" id="IPR023296">
    <property type="entry name" value="Glyco_hydro_beta-prop_sf"/>
</dbReference>